<proteinExistence type="predicted"/>
<sequence>MLHAVVENTSFGGGSDAYQGKCGFEAFTHHRPAVPVPGWFECLCSFRYPPYHKKHMSKVDVKNPSLTRGETLEDQKVGSSTATTVSKLLATSAKWATVAVNFAMVETRIEMLRSAIGGLRNGLTRGLHPLLVREADGTSA</sequence>
<evidence type="ECO:0000313" key="1">
    <source>
        <dbReference type="EMBL" id="KAF6218067.1"/>
    </source>
</evidence>
<reference evidence="1 2" key="1">
    <citation type="journal article" date="2020" name="Genomics">
        <title>Complete, high-quality genomes from long-read metagenomic sequencing of two wolf lichen thalli reveals enigmatic genome architecture.</title>
        <authorList>
            <person name="McKenzie S.K."/>
            <person name="Walston R.F."/>
            <person name="Allen J.L."/>
        </authorList>
    </citation>
    <scope>NUCLEOTIDE SEQUENCE [LARGE SCALE GENOMIC DNA]</scope>
    <source>
        <strain evidence="1">WasteWater1</strain>
    </source>
</reference>
<dbReference type="Proteomes" id="UP000593566">
    <property type="component" value="Unassembled WGS sequence"/>
</dbReference>
<dbReference type="GeneID" id="59334880"/>
<evidence type="ECO:0000313" key="2">
    <source>
        <dbReference type="Proteomes" id="UP000593566"/>
    </source>
</evidence>
<dbReference type="GO" id="GO:0016491">
    <property type="term" value="F:oxidoreductase activity"/>
    <property type="evidence" value="ECO:0007669"/>
    <property type="project" value="InterPro"/>
</dbReference>
<name>A0A8H6C704_9LECA</name>
<protein>
    <submittedName>
        <fullName evidence="1">Uncharacterized protein</fullName>
    </submittedName>
</protein>
<dbReference type="InterPro" id="IPR016162">
    <property type="entry name" value="Ald_DH_N"/>
</dbReference>
<keyword evidence="2" id="KW-1185">Reference proteome</keyword>
<comment type="caution">
    <text evidence="1">The sequence shown here is derived from an EMBL/GenBank/DDBJ whole genome shotgun (WGS) entry which is preliminary data.</text>
</comment>
<organism evidence="1 2">
    <name type="scientific">Letharia lupina</name>
    <dbReference type="NCBI Taxonomy" id="560253"/>
    <lineage>
        <taxon>Eukaryota</taxon>
        <taxon>Fungi</taxon>
        <taxon>Dikarya</taxon>
        <taxon>Ascomycota</taxon>
        <taxon>Pezizomycotina</taxon>
        <taxon>Lecanoromycetes</taxon>
        <taxon>OSLEUM clade</taxon>
        <taxon>Lecanoromycetidae</taxon>
        <taxon>Lecanorales</taxon>
        <taxon>Lecanorineae</taxon>
        <taxon>Parmeliaceae</taxon>
        <taxon>Letharia</taxon>
    </lineage>
</organism>
<dbReference type="AlphaFoldDB" id="A0A8H6C704"/>
<dbReference type="Gene3D" id="3.40.605.10">
    <property type="entry name" value="Aldehyde Dehydrogenase, Chain A, domain 1"/>
    <property type="match status" value="1"/>
</dbReference>
<accession>A0A8H6C704</accession>
<dbReference type="EMBL" id="JACCJB010000024">
    <property type="protein sequence ID" value="KAF6218067.1"/>
    <property type="molecule type" value="Genomic_DNA"/>
</dbReference>
<dbReference type="RefSeq" id="XP_037147502.1">
    <property type="nucleotide sequence ID" value="XM_037297377.1"/>
</dbReference>
<gene>
    <name evidence="1" type="ORF">HO133_006479</name>
</gene>